<reference evidence="2 3" key="1">
    <citation type="submission" date="2023-07" db="EMBL/GenBank/DDBJ databases">
        <title>Sorghum-associated microbial communities from plants grown in Nebraska, USA.</title>
        <authorList>
            <person name="Schachtman D."/>
        </authorList>
    </citation>
    <scope>NUCLEOTIDE SEQUENCE [LARGE SCALE GENOMIC DNA]</scope>
    <source>
        <strain evidence="2 3">DS2154</strain>
    </source>
</reference>
<feature type="signal peptide" evidence="1">
    <location>
        <begin position="1"/>
        <end position="21"/>
    </location>
</feature>
<name>A0ABU1MYB0_9CAUL</name>
<dbReference type="Pfam" id="PF06035">
    <property type="entry name" value="Peptidase_C93"/>
    <property type="match status" value="1"/>
</dbReference>
<proteinExistence type="predicted"/>
<accession>A0ABU1MYB0</accession>
<feature type="chain" id="PRO_5047218640" evidence="1">
    <location>
        <begin position="22"/>
        <end position="307"/>
    </location>
</feature>
<evidence type="ECO:0000256" key="1">
    <source>
        <dbReference type="SAM" id="SignalP"/>
    </source>
</evidence>
<dbReference type="Proteomes" id="UP001262754">
    <property type="component" value="Unassembled WGS sequence"/>
</dbReference>
<sequence>MRNRSAFSLLALVFAPALAVAAPMKVAPPMPLGAPTAAPVGFADLCQRQPIECVDGVRGDDIDASQAAKLAEVRQWAGQARWAALFGRTTAELAEAPASAYPGYINRPLAPRPVANLFEPVAPVIAEEPETEDADSVTATTAVPAAEGVMVEDAPVESARAENGAIDDAPAPPMVSQLSDRELQRINTQVNRSIRRSDDYAAYGRADYWAAGVDHVKRGDCEDYALAKRRALIEAGAPGEALSIAIVRTFHGEMHAVLLVATNEGEVVLDNLSPWILPWNEAPYQWLDRQAPGAPTTWVHVGVSTRS</sequence>
<keyword evidence="1" id="KW-0732">Signal</keyword>
<organism evidence="2 3">
    <name type="scientific">Caulobacter rhizosphaerae</name>
    <dbReference type="NCBI Taxonomy" id="2010972"/>
    <lineage>
        <taxon>Bacteria</taxon>
        <taxon>Pseudomonadati</taxon>
        <taxon>Pseudomonadota</taxon>
        <taxon>Alphaproteobacteria</taxon>
        <taxon>Caulobacterales</taxon>
        <taxon>Caulobacteraceae</taxon>
        <taxon>Caulobacter</taxon>
    </lineage>
</organism>
<dbReference type="EMBL" id="JAVDRL010000004">
    <property type="protein sequence ID" value="MDR6530820.1"/>
    <property type="molecule type" value="Genomic_DNA"/>
</dbReference>
<protein>
    <submittedName>
        <fullName evidence="2">Transglutaminase-like cysteine proteinase</fullName>
    </submittedName>
</protein>
<dbReference type="PANTHER" id="PTHR39327">
    <property type="match status" value="1"/>
</dbReference>
<dbReference type="InterPro" id="IPR010319">
    <property type="entry name" value="Transglutaminase-like_Cys_pept"/>
</dbReference>
<comment type="caution">
    <text evidence="2">The sequence shown here is derived from an EMBL/GenBank/DDBJ whole genome shotgun (WGS) entry which is preliminary data.</text>
</comment>
<gene>
    <name evidence="2" type="ORF">J2800_001559</name>
</gene>
<dbReference type="PANTHER" id="PTHR39327:SF1">
    <property type="entry name" value="BLR5470 PROTEIN"/>
    <property type="match status" value="1"/>
</dbReference>
<evidence type="ECO:0000313" key="3">
    <source>
        <dbReference type="Proteomes" id="UP001262754"/>
    </source>
</evidence>
<dbReference type="Gene3D" id="3.10.620.30">
    <property type="match status" value="1"/>
</dbReference>
<dbReference type="RefSeq" id="WP_310030546.1">
    <property type="nucleotide sequence ID" value="NZ_JAVDRL010000004.1"/>
</dbReference>
<evidence type="ECO:0000313" key="2">
    <source>
        <dbReference type="EMBL" id="MDR6530820.1"/>
    </source>
</evidence>
<keyword evidence="3" id="KW-1185">Reference proteome</keyword>